<gene>
    <name evidence="7" type="ORF">NCTC11546_00840</name>
</gene>
<protein>
    <submittedName>
        <fullName evidence="7">SusD family</fullName>
    </submittedName>
</protein>
<dbReference type="SUPFAM" id="SSF48452">
    <property type="entry name" value="TPR-like"/>
    <property type="match status" value="1"/>
</dbReference>
<dbReference type="InterPro" id="IPR011990">
    <property type="entry name" value="TPR-like_helical_dom_sf"/>
</dbReference>
<dbReference type="RefSeq" id="WP_128091054.1">
    <property type="nucleotide sequence ID" value="NZ_UARG01000017.1"/>
</dbReference>
<sequence>MKKYIEYISIAVVLTGLTACNELDTKPFESYDDETVWGSKESAESFVINSYNGTITNFTGYAYSESITPNGIHSDLNNLDAFPVERFDRFTGSAQGLDDFFANLRECNMIIEKAPTEALKAEGYLLRGVLFFHQTRWQGRFVPILRVLNTKDKEAFRTLYTKNPTESYKYVMDDLTKATQGMPETSAPGRANKYAAHAFRSRAALQAYAYTKDAHYLDIAIESAKAVINSGKYALTSAENFGNMFVEAGKYDKEIILAHYRLSLNTTVGNFNEMIRVVPNINNNEVKFVGGKEFADAKGRSFEGWASYFPTQDLIDQYLVVDQADHTAKPWYETSQFLNNVENGDISSLTEGALNTVRHNVPEAADLGTNAKGNIITRYGKIKSSATETNISKLMYQHRDARFYQTVVYDQSNWLKEEVETNICGNLWAGVREGQSDSWYTTASGYYWRKAVVQVEPRVYVSNNTDYHFVIARLGEMYMNLAEAYLLKGDVAQAVTALNRTRVTHGNLPASTAATLADAWKDYIRERRVEMAYEGDLYWSFLRWGQYGGDANDGAAAGAVINALNTPVHKIQITKDRKQFMVAQITRNGAWERTFTTKRYLMPIPQGTLDQRSASGINDTQNPGW</sequence>
<comment type="subcellular location">
    <subcellularLocation>
        <location evidence="1">Cell outer membrane</location>
    </subcellularLocation>
</comment>
<dbReference type="EMBL" id="UARG01000017">
    <property type="protein sequence ID" value="SQA77626.1"/>
    <property type="molecule type" value="Genomic_DNA"/>
</dbReference>
<dbReference type="AlphaFoldDB" id="A0A2X2R8V9"/>
<organism evidence="7 8">
    <name type="scientific">Capnocytophaga ochracea</name>
    <dbReference type="NCBI Taxonomy" id="1018"/>
    <lineage>
        <taxon>Bacteria</taxon>
        <taxon>Pseudomonadati</taxon>
        <taxon>Bacteroidota</taxon>
        <taxon>Flavobacteriia</taxon>
        <taxon>Flavobacteriales</taxon>
        <taxon>Flavobacteriaceae</taxon>
        <taxon>Capnocytophaga</taxon>
    </lineage>
</organism>
<dbReference type="Pfam" id="PF07980">
    <property type="entry name" value="SusD_RagB"/>
    <property type="match status" value="1"/>
</dbReference>
<accession>A0A2X2R8V9</accession>
<evidence type="ECO:0000256" key="1">
    <source>
        <dbReference type="ARBA" id="ARBA00004442"/>
    </source>
</evidence>
<evidence type="ECO:0000313" key="8">
    <source>
        <dbReference type="Proteomes" id="UP000249891"/>
    </source>
</evidence>
<dbReference type="Gene3D" id="1.25.40.390">
    <property type="match status" value="1"/>
</dbReference>
<keyword evidence="5" id="KW-0998">Cell outer membrane</keyword>
<keyword evidence="3" id="KW-0732">Signal</keyword>
<dbReference type="InterPro" id="IPR012944">
    <property type="entry name" value="SusD_RagB_dom"/>
</dbReference>
<comment type="similarity">
    <text evidence="2">Belongs to the SusD family.</text>
</comment>
<name>A0A2X2R8V9_CAPOC</name>
<evidence type="ECO:0000256" key="5">
    <source>
        <dbReference type="ARBA" id="ARBA00023237"/>
    </source>
</evidence>
<keyword evidence="4" id="KW-0472">Membrane</keyword>
<feature type="domain" description="RagB/SusD" evidence="6">
    <location>
        <begin position="278"/>
        <end position="625"/>
    </location>
</feature>
<evidence type="ECO:0000256" key="3">
    <source>
        <dbReference type="ARBA" id="ARBA00022729"/>
    </source>
</evidence>
<dbReference type="Proteomes" id="UP000249891">
    <property type="component" value="Unassembled WGS sequence"/>
</dbReference>
<dbReference type="GO" id="GO:0009279">
    <property type="term" value="C:cell outer membrane"/>
    <property type="evidence" value="ECO:0007669"/>
    <property type="project" value="UniProtKB-SubCell"/>
</dbReference>
<dbReference type="PROSITE" id="PS51257">
    <property type="entry name" value="PROKAR_LIPOPROTEIN"/>
    <property type="match status" value="1"/>
</dbReference>
<evidence type="ECO:0000256" key="4">
    <source>
        <dbReference type="ARBA" id="ARBA00023136"/>
    </source>
</evidence>
<reference evidence="7 8" key="1">
    <citation type="submission" date="2018-06" db="EMBL/GenBank/DDBJ databases">
        <authorList>
            <consortium name="Pathogen Informatics"/>
            <person name="Doyle S."/>
        </authorList>
    </citation>
    <scope>NUCLEOTIDE SEQUENCE [LARGE SCALE GENOMIC DNA]</scope>
    <source>
        <strain evidence="7 8">NCTC11546</strain>
    </source>
</reference>
<proteinExistence type="inferred from homology"/>
<evidence type="ECO:0000313" key="7">
    <source>
        <dbReference type="EMBL" id="SQA77626.1"/>
    </source>
</evidence>
<evidence type="ECO:0000256" key="2">
    <source>
        <dbReference type="ARBA" id="ARBA00006275"/>
    </source>
</evidence>
<evidence type="ECO:0000259" key="6">
    <source>
        <dbReference type="Pfam" id="PF07980"/>
    </source>
</evidence>